<name>A0A4R1RBL8_9FLAO</name>
<reference evidence="3 4" key="1">
    <citation type="submission" date="2019-03" db="EMBL/GenBank/DDBJ databases">
        <title>Genomic Encyclopedia of Type Strains, Phase IV (KMG-IV): sequencing the most valuable type-strain genomes for metagenomic binning, comparative biology and taxonomic classification.</title>
        <authorList>
            <person name="Goeker M."/>
        </authorList>
    </citation>
    <scope>NUCLEOTIDE SEQUENCE [LARGE SCALE GENOMIC DNA]</scope>
    <source>
        <strain evidence="3 4">DSM 18792</strain>
    </source>
</reference>
<feature type="domain" description="TonB C-terminal" evidence="2">
    <location>
        <begin position="220"/>
        <end position="290"/>
    </location>
</feature>
<comment type="caution">
    <text evidence="3">The sequence shown here is derived from an EMBL/GenBank/DDBJ whole genome shotgun (WGS) entry which is preliminary data.</text>
</comment>
<dbReference type="InterPro" id="IPR037682">
    <property type="entry name" value="TonB_C"/>
</dbReference>
<dbReference type="GO" id="GO:0055085">
    <property type="term" value="P:transmembrane transport"/>
    <property type="evidence" value="ECO:0007669"/>
    <property type="project" value="InterPro"/>
</dbReference>
<dbReference type="Gene3D" id="3.30.1150.10">
    <property type="match status" value="1"/>
</dbReference>
<evidence type="ECO:0000313" key="4">
    <source>
        <dbReference type="Proteomes" id="UP000295455"/>
    </source>
</evidence>
<proteinExistence type="predicted"/>
<evidence type="ECO:0000313" key="3">
    <source>
        <dbReference type="EMBL" id="TCL63079.1"/>
    </source>
</evidence>
<evidence type="ECO:0000256" key="1">
    <source>
        <dbReference type="SAM" id="SignalP"/>
    </source>
</evidence>
<keyword evidence="1" id="KW-0732">Signal</keyword>
<organism evidence="3 4">
    <name type="scientific">Mariniflexile fucanivorans</name>
    <dbReference type="NCBI Taxonomy" id="264023"/>
    <lineage>
        <taxon>Bacteria</taxon>
        <taxon>Pseudomonadati</taxon>
        <taxon>Bacteroidota</taxon>
        <taxon>Flavobacteriia</taxon>
        <taxon>Flavobacteriales</taxon>
        <taxon>Flavobacteriaceae</taxon>
        <taxon>Mariniflexile</taxon>
    </lineage>
</organism>
<dbReference type="EMBL" id="SLUP01000010">
    <property type="protein sequence ID" value="TCL63079.1"/>
    <property type="molecule type" value="Genomic_DNA"/>
</dbReference>
<protein>
    <submittedName>
        <fullName evidence="3">TonB-like protein</fullName>
    </submittedName>
</protein>
<dbReference type="OrthoDB" id="1162253at2"/>
<dbReference type="Pfam" id="PF03544">
    <property type="entry name" value="TonB_C"/>
    <property type="match status" value="1"/>
</dbReference>
<keyword evidence="4" id="KW-1185">Reference proteome</keyword>
<feature type="signal peptide" evidence="1">
    <location>
        <begin position="1"/>
        <end position="19"/>
    </location>
</feature>
<dbReference type="RefSeq" id="WP_132219138.1">
    <property type="nucleotide sequence ID" value="NZ_OX156936.1"/>
</dbReference>
<dbReference type="AlphaFoldDB" id="A0A4R1RBL8"/>
<accession>A0A4R1RBL8</accession>
<gene>
    <name evidence="3" type="ORF">EV196_11031</name>
</gene>
<dbReference type="Proteomes" id="UP000295455">
    <property type="component" value="Unassembled WGS sequence"/>
</dbReference>
<evidence type="ECO:0000259" key="2">
    <source>
        <dbReference type="Pfam" id="PF03544"/>
    </source>
</evidence>
<sequence>MKYKLLVISTLIFSLFTMAQNLNDEIIMGEWKAINVDIPNSEDVPQKEALKLIEDAFLDSKFNFKGNKVFRIKYGKLGDERMKELFFLDNQNWIIKNSQILIGTESDGFSAMHITFHENNGKIYFILPMIRLEMEKLSNDKPSEPKVVESKSGKTESADYSKSEIITKEIDESQMVEFDLVENPPLAPECKSKWNVDKRKDCTSKYINMHLIRKFNTNLAQEANVTGRIRINIEFVIDINGKPINITANGGPKIMNENAIEVIGLLPNLKAGTKNGKPVNVLYKMPLVFQIAN</sequence>
<feature type="chain" id="PRO_5020755870" evidence="1">
    <location>
        <begin position="20"/>
        <end position="293"/>
    </location>
</feature>